<keyword evidence="2" id="KW-1185">Reference proteome</keyword>
<accession>A0A0F3GI76</accession>
<comment type="caution">
    <text evidence="1">The sequence shown here is derived from an EMBL/GenBank/DDBJ whole genome shotgun (WGS) entry which is preliminary data.</text>
</comment>
<sequence>MEVAPRHCIAHVAPQQYIEQRYVCIQGYPALCHTLAIYFILTQSRGYLKASNPHGCINFWWVTGTHYLLFFPNSHFMLF</sequence>
<reference evidence="1 2" key="1">
    <citation type="submission" date="2015-02" db="EMBL/GenBank/DDBJ databases">
        <title>Single-cell genomics of uncultivated deep-branching MTB reveals a conserved set of magnetosome genes.</title>
        <authorList>
            <person name="Kolinko S."/>
            <person name="Richter M."/>
            <person name="Glockner F.O."/>
            <person name="Brachmann A."/>
            <person name="Schuler D."/>
        </authorList>
    </citation>
    <scope>NUCLEOTIDE SEQUENCE [LARGE SCALE GENOMIC DNA]</scope>
    <source>
        <strain evidence="1">TM-1</strain>
    </source>
</reference>
<dbReference type="AlphaFoldDB" id="A0A0F3GI76"/>
<proteinExistence type="predicted"/>
<evidence type="ECO:0000313" key="1">
    <source>
        <dbReference type="EMBL" id="KJU81591.1"/>
    </source>
</evidence>
<protein>
    <submittedName>
        <fullName evidence="1">Uncharacterized protein</fullName>
    </submittedName>
</protein>
<name>A0A0F3GI76_9BACT</name>
<organism evidence="1 2">
    <name type="scientific">Candidatus Magnetobacterium bavaricum</name>
    <dbReference type="NCBI Taxonomy" id="29290"/>
    <lineage>
        <taxon>Bacteria</taxon>
        <taxon>Pseudomonadati</taxon>
        <taxon>Nitrospirota</taxon>
        <taxon>Thermodesulfovibrionia</taxon>
        <taxon>Thermodesulfovibrionales</taxon>
        <taxon>Candidatus Magnetobacteriaceae</taxon>
        <taxon>Candidatus Magnetobacterium</taxon>
    </lineage>
</organism>
<dbReference type="EMBL" id="LACI01002633">
    <property type="protein sequence ID" value="KJU81591.1"/>
    <property type="molecule type" value="Genomic_DNA"/>
</dbReference>
<dbReference type="Proteomes" id="UP000033423">
    <property type="component" value="Unassembled WGS sequence"/>
</dbReference>
<gene>
    <name evidence="1" type="ORF">MBAV_006217</name>
</gene>
<evidence type="ECO:0000313" key="2">
    <source>
        <dbReference type="Proteomes" id="UP000033423"/>
    </source>
</evidence>